<feature type="domain" description="NAD(P)-binding" evidence="4">
    <location>
        <begin position="11"/>
        <end position="193"/>
    </location>
</feature>
<evidence type="ECO:0000313" key="6">
    <source>
        <dbReference type="Proteomes" id="UP000481288"/>
    </source>
</evidence>
<dbReference type="AlphaFoldDB" id="A0A7D8UJP2"/>
<evidence type="ECO:0000313" key="5">
    <source>
        <dbReference type="EMBL" id="TVY49075.1"/>
    </source>
</evidence>
<accession>A0A7D8UJP2</accession>
<reference evidence="5 6" key="1">
    <citation type="submission" date="2018-05" db="EMBL/GenBank/DDBJ databases">
        <title>Whole genome sequencing for identification of molecular markers to develop diagnostic detection tools for the regulated plant pathogen Lachnellula willkommii.</title>
        <authorList>
            <person name="Giroux E."/>
            <person name="Bilodeau G."/>
        </authorList>
    </citation>
    <scope>NUCLEOTIDE SEQUENCE [LARGE SCALE GENOMIC DNA]</scope>
    <source>
        <strain evidence="5 6">CBS 625.97</strain>
    </source>
</reference>
<dbReference type="PANTHER" id="PTHR47706:SF1">
    <property type="entry name" value="CIPA-LIKE, PUTATIVE (AFU_ORTHOLOGUE AFUA_1G12460)-RELATED"/>
    <property type="match status" value="1"/>
</dbReference>
<evidence type="ECO:0000256" key="2">
    <source>
        <dbReference type="ARBA" id="ARBA00022857"/>
    </source>
</evidence>
<name>A0A7D8UJP2_9HELO</name>
<gene>
    <name evidence="5" type="primary">PLR_Lu1</name>
    <name evidence="5" type="ORF">LCER1_G008926</name>
</gene>
<comment type="similarity">
    <text evidence="1">Belongs to the NmrA-type oxidoreductase family. Isoflavone reductase subfamily.</text>
</comment>
<dbReference type="OrthoDB" id="9974981at2759"/>
<dbReference type="Pfam" id="PF13460">
    <property type="entry name" value="NAD_binding_10"/>
    <property type="match status" value="1"/>
</dbReference>
<dbReference type="CDD" id="cd05259">
    <property type="entry name" value="PCBER_SDR_a"/>
    <property type="match status" value="1"/>
</dbReference>
<dbReference type="InterPro" id="IPR016040">
    <property type="entry name" value="NAD(P)-bd_dom"/>
</dbReference>
<sequence length="303" mass="32270">MVEIKNVAIVGASGALGEPITKALIESGKFNVTVIKRPSSKASSPASVKVASADTTSVESVTAAFKGQDAVVSAVGIEGLEGQNVLIDAAIAAGVKRFIPSEFGSDLANPKLAVFPIFGHKIATQKYLQDALAAKPGMTYTYVSNGPFLDWGLNHGFLLETKDGKPKIYDDGKTVFSATTLASVGQAVVGILSHYDETKNRYVYVRDIDISQQRLLEIAQKVAPEKKWEPVSVNTVDIEKSSNEGIARGEFTFPVMVGYLFRGIFGEGFGNKFEKDDNALLGITGKTEADVEAIFKTVLAGGK</sequence>
<keyword evidence="3" id="KW-0560">Oxidoreductase</keyword>
<protein>
    <submittedName>
        <fullName evidence="5">Bifunctional pinoresinol-lariciresinol reductase 1</fullName>
    </submittedName>
</protein>
<dbReference type="Gene3D" id="3.90.25.10">
    <property type="entry name" value="UDP-galactose 4-epimerase, domain 1"/>
    <property type="match status" value="1"/>
</dbReference>
<evidence type="ECO:0000256" key="1">
    <source>
        <dbReference type="ARBA" id="ARBA00005725"/>
    </source>
</evidence>
<keyword evidence="6" id="KW-1185">Reference proteome</keyword>
<organism evidence="5 6">
    <name type="scientific">Lachnellula cervina</name>
    <dbReference type="NCBI Taxonomy" id="1316786"/>
    <lineage>
        <taxon>Eukaryota</taxon>
        <taxon>Fungi</taxon>
        <taxon>Dikarya</taxon>
        <taxon>Ascomycota</taxon>
        <taxon>Pezizomycotina</taxon>
        <taxon>Leotiomycetes</taxon>
        <taxon>Helotiales</taxon>
        <taxon>Lachnaceae</taxon>
        <taxon>Lachnellula</taxon>
    </lineage>
</organism>
<proteinExistence type="inferred from homology"/>
<dbReference type="EMBL" id="QGMG01001345">
    <property type="protein sequence ID" value="TVY49075.1"/>
    <property type="molecule type" value="Genomic_DNA"/>
</dbReference>
<comment type="caution">
    <text evidence="5">The sequence shown here is derived from an EMBL/GenBank/DDBJ whole genome shotgun (WGS) entry which is preliminary data.</text>
</comment>
<dbReference type="Gene3D" id="3.40.50.720">
    <property type="entry name" value="NAD(P)-binding Rossmann-like Domain"/>
    <property type="match status" value="1"/>
</dbReference>
<dbReference type="InterPro" id="IPR036291">
    <property type="entry name" value="NAD(P)-bd_dom_sf"/>
</dbReference>
<keyword evidence="2" id="KW-0521">NADP</keyword>
<evidence type="ECO:0000259" key="4">
    <source>
        <dbReference type="Pfam" id="PF13460"/>
    </source>
</evidence>
<dbReference type="PANTHER" id="PTHR47706">
    <property type="entry name" value="NMRA-LIKE FAMILY PROTEIN"/>
    <property type="match status" value="1"/>
</dbReference>
<evidence type="ECO:0000256" key="3">
    <source>
        <dbReference type="ARBA" id="ARBA00023002"/>
    </source>
</evidence>
<dbReference type="SUPFAM" id="SSF51735">
    <property type="entry name" value="NAD(P)-binding Rossmann-fold domains"/>
    <property type="match status" value="1"/>
</dbReference>
<dbReference type="Proteomes" id="UP000481288">
    <property type="component" value="Unassembled WGS sequence"/>
</dbReference>
<dbReference type="InterPro" id="IPR045312">
    <property type="entry name" value="PCBER-like"/>
</dbReference>
<dbReference type="InterPro" id="IPR051609">
    <property type="entry name" value="NmrA/Isoflavone_reductase-like"/>
</dbReference>
<dbReference type="GO" id="GO:0016491">
    <property type="term" value="F:oxidoreductase activity"/>
    <property type="evidence" value="ECO:0007669"/>
    <property type="project" value="UniProtKB-KW"/>
</dbReference>